<feature type="region of interest" description="Disordered" evidence="3">
    <location>
        <begin position="1"/>
        <end position="457"/>
    </location>
</feature>
<dbReference type="VEuPathDB" id="ToxoDB:NCLIV_029040"/>
<dbReference type="SUPFAM" id="SSF143113">
    <property type="entry name" value="NAP-like"/>
    <property type="match status" value="1"/>
</dbReference>
<dbReference type="EMBL" id="LN714482">
    <property type="protein sequence ID" value="CEL67101.1"/>
    <property type="molecule type" value="Genomic_DNA"/>
</dbReference>
<feature type="compositionally biased region" description="Basic and acidic residues" evidence="3">
    <location>
        <begin position="424"/>
        <end position="457"/>
    </location>
</feature>
<name>F0VHC1_NEOCL</name>
<dbReference type="eggNOG" id="KOG1808">
    <property type="taxonomic scope" value="Eukaryota"/>
</dbReference>
<dbReference type="RefSeq" id="XP_003883147.1">
    <property type="nucleotide sequence ID" value="XM_003883098.1"/>
</dbReference>
<dbReference type="GO" id="GO:0006334">
    <property type="term" value="P:nucleosome assembly"/>
    <property type="evidence" value="ECO:0007669"/>
    <property type="project" value="InterPro"/>
</dbReference>
<evidence type="ECO:0000313" key="4">
    <source>
        <dbReference type="EMBL" id="CBZ53115.1"/>
    </source>
</evidence>
<evidence type="ECO:0000256" key="2">
    <source>
        <dbReference type="RuleBase" id="RU003876"/>
    </source>
</evidence>
<dbReference type="InParanoid" id="F0VHC1"/>
<dbReference type="Pfam" id="PF00956">
    <property type="entry name" value="NAP"/>
    <property type="match status" value="1"/>
</dbReference>
<proteinExistence type="inferred from homology"/>
<sequence length="859" mass="95576">MAPREKKSERSKQPRRKGSGEVVADGGKLLHANAVDVDVFGSPGESPQRSPSDTTKDKGGEERAASWVETDAFGDAEAVAKPRRIGVTLAKTEGANDEGNKEEGAMKEKEEEHKKEDDATKEKEEEEQKKDVDTKANDKQGDVDTKANDKKGDDAIKEKEEEQKKDVDMKAHDEGNKKGDVDMKAKEEEHKKEDDATKEKEEEEQKKDVDMKAKEEEHKKEDDATKEKEEEEQKKDVDTKANDKQGDVDTKANDKKGDDAIKEKEEEQKKDVEMKAHDEGNKKGDVDMKAKEEEHKKEDDATKEKEEEEQKKDVDMKANDEGNKKGDVDMKAKEEEHKKGDVDMTRKEVREKTLGERTETSLTRETDGPAKDVETAASEAERAEGEAARQIQAAEVASEEAREAEQALAKSISRAQELQSELRAAPEDKSKEEVSERVKEARDALKAAKNEAEQKAVGDVKAIEAAESAAATAAKAELEDELAKSNGASPADEAPTFQIRVSPASSPEGAGEKAPVSEALLKAMAAVGLDASQTRDYLKAVEEEAASAAAEGKDSRYEGLASSHKVVARLEGNQEQVRLMESRFQEEVAVLREKFDRLMEPIFEERAAILSACPEEETPGSAGDSSRNDSLPVGTRALPGFWLRAFENNRLLSSMLGGSDKPLLLYLRNIRRVLNKDKEDGFSLVFEFGENPFFTPCTLTKTFKMKQDEDGYIVSKTVGTPIMWNENMDVTKSVVVRKQRNVRTKGVRTIHEEKQEKSFFLFFNDSVVPEDDELDAMSEAEQSAILDKLKLEYDAGVTLRDLIIPYAMDWYLGTAVDTLGYDDDEPETVQNTEVDNDSGRRKEDVRQEEDGGIASWFGF</sequence>
<dbReference type="AlphaFoldDB" id="F0VHC1"/>
<dbReference type="eggNOG" id="KOG1507">
    <property type="taxonomic scope" value="Eukaryota"/>
</dbReference>
<protein>
    <submittedName>
        <fullName evidence="5">Nucleosome assembly protein, putative</fullName>
    </submittedName>
    <submittedName>
        <fullName evidence="4">Putative nucleosome assembly protein</fullName>
    </submittedName>
</protein>
<feature type="compositionally biased region" description="Basic and acidic residues" evidence="3">
    <location>
        <begin position="1"/>
        <end position="12"/>
    </location>
</feature>
<feature type="region of interest" description="Disordered" evidence="3">
    <location>
        <begin position="470"/>
        <end position="513"/>
    </location>
</feature>
<dbReference type="InterPro" id="IPR002164">
    <property type="entry name" value="NAP_family"/>
</dbReference>
<feature type="region of interest" description="Disordered" evidence="3">
    <location>
        <begin position="823"/>
        <end position="859"/>
    </location>
</feature>
<reference evidence="4" key="2">
    <citation type="submission" date="2011-03" db="EMBL/GenBank/DDBJ databases">
        <title>Comparative genomics and transcriptomics of Neospora caninum and Toxoplasma gondii.</title>
        <authorList>
            <person name="Reid A.J."/>
            <person name="Sohal A."/>
            <person name="Harris D."/>
            <person name="Quail M."/>
            <person name="Sanders M."/>
            <person name="Berriman M."/>
            <person name="Wastling J.M."/>
            <person name="Pain A."/>
        </authorList>
    </citation>
    <scope>NUCLEOTIDE SEQUENCE</scope>
    <source>
        <strain evidence="4">Liverpool</strain>
    </source>
</reference>
<comment type="similarity">
    <text evidence="1 2">Belongs to the nucleosome assembly protein (NAP) family.</text>
</comment>
<evidence type="ECO:0000313" key="6">
    <source>
        <dbReference type="Proteomes" id="UP000007494"/>
    </source>
</evidence>
<dbReference type="Gene3D" id="3.30.1120.90">
    <property type="entry name" value="Nucleosome assembly protein"/>
    <property type="match status" value="1"/>
</dbReference>
<keyword evidence="6" id="KW-1185">Reference proteome</keyword>
<dbReference type="OMA" id="HDEGNKK"/>
<reference evidence="6" key="3">
    <citation type="journal article" date="2012" name="PLoS Pathog.">
        <title>Comparative genomics of the apicomplexan parasites Toxoplasma gondii and Neospora caninum: Coccidia differing in host range and transmission strategy.</title>
        <authorList>
            <person name="Reid A.J."/>
            <person name="Vermont S.J."/>
            <person name="Cotton J.A."/>
            <person name="Harris D."/>
            <person name="Hill-Cawthorne G.A."/>
            <person name="Konen-Waisman S."/>
            <person name="Latham S.M."/>
            <person name="Mourier T."/>
            <person name="Norton R."/>
            <person name="Quail M.A."/>
            <person name="Sanders M."/>
            <person name="Shanmugam D."/>
            <person name="Sohal A."/>
            <person name="Wasmuth J.D."/>
            <person name="Brunk B."/>
            <person name="Grigg M.E."/>
            <person name="Howard J.C."/>
            <person name="Parkinson J."/>
            <person name="Roos D.S."/>
            <person name="Trees A.J."/>
            <person name="Berriman M."/>
            <person name="Pain A."/>
            <person name="Wastling J.M."/>
        </authorList>
    </citation>
    <scope>NUCLEOTIDE SEQUENCE [LARGE SCALE GENOMIC DNA]</scope>
    <source>
        <strain evidence="6">Liverpool</strain>
    </source>
</reference>
<reference evidence="5" key="4">
    <citation type="journal article" date="2015" name="PLoS ONE">
        <title>Comprehensive Evaluation of Toxoplasma gondii VEG and Neospora caninum LIV Genomes with Tachyzoite Stage Transcriptome and Proteome Defines Novel Transcript Features.</title>
        <authorList>
            <person name="Ramaprasad A."/>
            <person name="Mourier T."/>
            <person name="Naeem R."/>
            <person name="Malas T.B."/>
            <person name="Moussa E."/>
            <person name="Panigrahi A."/>
            <person name="Vermont S.J."/>
            <person name="Otto T.D."/>
            <person name="Wastling J."/>
            <person name="Pain A."/>
        </authorList>
    </citation>
    <scope>NUCLEOTIDE SEQUENCE</scope>
    <source>
        <strain evidence="5">Liverpool</strain>
    </source>
</reference>
<evidence type="ECO:0000313" key="5">
    <source>
        <dbReference type="EMBL" id="CEL67101.1"/>
    </source>
</evidence>
<organism evidence="4 6">
    <name type="scientific">Neospora caninum (strain Liverpool)</name>
    <dbReference type="NCBI Taxonomy" id="572307"/>
    <lineage>
        <taxon>Eukaryota</taxon>
        <taxon>Sar</taxon>
        <taxon>Alveolata</taxon>
        <taxon>Apicomplexa</taxon>
        <taxon>Conoidasida</taxon>
        <taxon>Coccidia</taxon>
        <taxon>Eucoccidiorida</taxon>
        <taxon>Eimeriorina</taxon>
        <taxon>Sarcocystidae</taxon>
        <taxon>Neospora</taxon>
    </lineage>
</organism>
<dbReference type="OrthoDB" id="27325at2759"/>
<dbReference type="Proteomes" id="UP000007494">
    <property type="component" value="Chromosome VIIb"/>
</dbReference>
<dbReference type="InterPro" id="IPR037231">
    <property type="entry name" value="NAP-like_sf"/>
</dbReference>
<feature type="compositionally biased region" description="Basic and acidic residues" evidence="3">
    <location>
        <begin position="837"/>
        <end position="849"/>
    </location>
</feature>
<dbReference type="GO" id="GO:0005634">
    <property type="term" value="C:nucleus"/>
    <property type="evidence" value="ECO:0007669"/>
    <property type="project" value="InterPro"/>
</dbReference>
<feature type="compositionally biased region" description="Basic and acidic residues" evidence="3">
    <location>
        <begin position="98"/>
        <end position="387"/>
    </location>
</feature>
<dbReference type="EMBL" id="FR823389">
    <property type="protein sequence ID" value="CBZ53115.1"/>
    <property type="molecule type" value="Genomic_DNA"/>
</dbReference>
<reference evidence="4" key="1">
    <citation type="submission" date="2011-02" db="EMBL/GenBank/DDBJ databases">
        <authorList>
            <person name="Aslett M."/>
        </authorList>
    </citation>
    <scope>NUCLEOTIDE SEQUENCE</scope>
    <source>
        <strain evidence="4">Liverpool</strain>
    </source>
</reference>
<dbReference type="GeneID" id="13443303"/>
<accession>F0VHC1</accession>
<evidence type="ECO:0000256" key="1">
    <source>
        <dbReference type="ARBA" id="ARBA00009947"/>
    </source>
</evidence>
<gene>
    <name evidence="5" type="ORF">BN1204_029040</name>
    <name evidence="4" type="ORF">NCLIV_029040</name>
</gene>
<dbReference type="PANTHER" id="PTHR11875">
    <property type="entry name" value="TESTIS-SPECIFIC Y-ENCODED PROTEIN"/>
    <property type="match status" value="1"/>
</dbReference>
<dbReference type="Gene3D" id="1.20.5.1500">
    <property type="match status" value="1"/>
</dbReference>
<feature type="compositionally biased region" description="Basic and acidic residues" evidence="3">
    <location>
        <begin position="54"/>
        <end position="64"/>
    </location>
</feature>
<evidence type="ECO:0000256" key="3">
    <source>
        <dbReference type="SAM" id="MobiDB-lite"/>
    </source>
</evidence>